<dbReference type="SMART" id="SM00487">
    <property type="entry name" value="DEXDc"/>
    <property type="match status" value="1"/>
</dbReference>
<dbReference type="InterPro" id="IPR041627">
    <property type="entry name" value="AAA_lid_6"/>
</dbReference>
<dbReference type="InterPro" id="IPR027417">
    <property type="entry name" value="P-loop_NTPase"/>
</dbReference>
<protein>
    <submittedName>
        <fullName evidence="8">Uncharacterized protein</fullName>
    </submittedName>
</protein>
<feature type="region of interest" description="Disordered" evidence="5">
    <location>
        <begin position="1936"/>
        <end position="1958"/>
    </location>
</feature>
<comment type="caution">
    <text evidence="8">The sequence shown here is derived from an EMBL/GenBank/DDBJ whole genome shotgun (WGS) entry which is preliminary data.</text>
</comment>
<evidence type="ECO:0000259" key="7">
    <source>
        <dbReference type="SMART" id="SM00487"/>
    </source>
</evidence>
<dbReference type="Pfam" id="PF00004">
    <property type="entry name" value="AAA"/>
    <property type="match status" value="2"/>
</dbReference>
<dbReference type="Gene3D" id="3.40.50.300">
    <property type="entry name" value="P-loop containing nucleotide triphosphate hydrolases"/>
    <property type="match status" value="4"/>
</dbReference>
<dbReference type="SUPFAM" id="SSF52540">
    <property type="entry name" value="P-loop containing nucleoside triphosphate hydrolases"/>
    <property type="match status" value="4"/>
</dbReference>
<keyword evidence="2" id="KW-0547">Nucleotide-binding</keyword>
<evidence type="ECO:0000256" key="2">
    <source>
        <dbReference type="ARBA" id="ARBA00022741"/>
    </source>
</evidence>
<feature type="domain" description="Helicase ATP-binding" evidence="7">
    <location>
        <begin position="441"/>
        <end position="757"/>
    </location>
</feature>
<name>A0AAW0DJV7_9AGAR</name>
<dbReference type="Pfam" id="PF13086">
    <property type="entry name" value="AAA_11"/>
    <property type="match status" value="1"/>
</dbReference>
<dbReference type="Gene3D" id="1.10.8.60">
    <property type="match status" value="1"/>
</dbReference>
<dbReference type="Pfam" id="PF17866">
    <property type="entry name" value="AAA_lid_6"/>
    <property type="match status" value="1"/>
</dbReference>
<dbReference type="GO" id="GO:0016887">
    <property type="term" value="F:ATP hydrolysis activity"/>
    <property type="evidence" value="ECO:0007669"/>
    <property type="project" value="InterPro"/>
</dbReference>
<reference evidence="8 9" key="1">
    <citation type="submission" date="2024-01" db="EMBL/GenBank/DDBJ databases">
        <title>A draft genome for a cacao thread blight-causing isolate of Paramarasmius palmivorus.</title>
        <authorList>
            <person name="Baruah I.K."/>
            <person name="Bukari Y."/>
            <person name="Amoako-Attah I."/>
            <person name="Meinhardt L.W."/>
            <person name="Bailey B.A."/>
            <person name="Cohen S.P."/>
        </authorList>
    </citation>
    <scope>NUCLEOTIDE SEQUENCE [LARGE SCALE GENOMIC DNA]</scope>
    <source>
        <strain evidence="8 9">GH-12</strain>
    </source>
</reference>
<evidence type="ECO:0000256" key="1">
    <source>
        <dbReference type="ARBA" id="ARBA00010378"/>
    </source>
</evidence>
<sequence>MTSPSPDLFDDVCHGKVKLDRKNAISFLESLCSHSKPIPTLLASSSGLDAFKRAMNTEYWPYFYNGTCCRVLLKLSQSEDEDDIRRVLAALANPPLFYISLFTAMTGDTLMEETMKWFAWLVLQHVSQPESLASSWSPLLKVYKDSPAVEALLRSSREDIRNIAEKIVEVAPRSAKAEEEEEDTKAGPGGRHDNDFEDFRAISVMPTPDELRCKKKPYFVPPSMLLEEKDPVKRQEVYLEMQFRLSHGQMMGLMRDEVEGMLEGVGEGSMMLDVDFAGLELNHPKMGHYWCWAFRCQEGSQTDTSGFQADFPLWLDGAVAYLVEGDEVLAFGGAVRDDEKLAQNPPVLIVKPFGGEAAICNALLRFNNDKPKRLLSMGRSCVPWAESLRRIRCMKLLPLRDELLSLSTTPQEPEHVPLEILRSFDKNEKCDVGQLLRFFDGSIILSEDQKTALQSALQERLCLIQGTPGTGKTLLASILAGILYQHTSQTILICCNSDDGLDHIMETVHKMVPSVQTTSFRDLPDLPQSKDAQLEEIADSISQDLAATFGRLQEAGQKREAVLEYLEANHPDIHAAFAGQQDNDTISLLDLWVSGKDGIYGIPGAEQTSDIWKTPVSEREALLQQWSQSMSESIISQIYDVAQRLDVAQDIMDRSKSQEIARELRSTRVLFCSYSDILFHLPSFRELESPDVFIFDDADSVVESCILPTLGAETKHIVLFGSSPLKNLQLQSSADSENRPIQVSLLERLMKNGYPHHSLHTQHPYSLPVVQPPPRNIWTPPLILPPVALPANNRDHTSTSSSTNTRSSTPSLPPLISKKVGQAEEEWKRRKSEFGADNIHVDAIMEMIGIEKVKQQILDIMDMVEATKQQKRSIKDFALNAVLLGNPGTGKRVLNTRLDYLLTLYEGICTFAGHYTSFLKSMDIIAMDYYREITSAEADDFMRHVADIQLGGVLHVVDAHAPGRYGYITWLNGSGMNSVSASSLADMMREGAGKRAFVFSGPKISLKKFLDNNPIVRDAFSHAFYFEDYTIEDLTVILEQRLRETFKEAEMEIEGGIGGNCVRLALKRLIARHGNDTFRNANSLETFLEEVLRRQTRRLAKEHKNGGNPNYNLITKEDLLDREDDSGLEDALKELDKLVGMRAVKQSVQSLVKLAQINEKRELQGKKAIEILLNRVFLGPPGTGKTTVANVYAKILKRLGYLSRGDVITKHATNLIGQFIGQSEVITKETIASAAGSVLIIDEAHVLNPKNDNDADCFKEAVIDTLVSCVHNTPGDDQCIILIGYEDEMLEMFRNANPGLARRFRNEEAFRFENLDQQQLLQIFDLKLSEDQLSVTPAARAVAAEMLELARHRPNFGNGGEVVNLISSATQRYYGRFALDEFPDAVVLEPGDFDPDYGRSAEASERLAALFADMVGCEEIMKKLGDFQRISHTMRVCGKDARKVIPMNFVFKGPPGTGKTTVARKMGHVFYDMGMLSSPEVIECSASDMIGKYVGHTGPKTRELFERALGKVLFIDEAYRLGQGCYAEEAIGELVTLLTLKTFRGKMVVILAGYDWEMDRLLSCNRGLSSRFPEQIIFDNTDPDSCLAILRLELAKHGVALSCLSERKSRGYRSMAEVILNMSRTRAWGNARDMVSLSIHLVREAHKEPPNPRTKTFEVAQKIALKHLMAMREEQSRRASHNTATRVFTPPSFQSNVTTANGDLESTHLALYASCQNFPSSSLYGNSKTIPNHKDNISSKCASWWKAILPFHVNTVSVNPSVKDNSEDLSPLIFVSWSLALFASTFVLVGIAALDVMQDLEDLTFQFASMLQVQRVDFEDFDKVDFDDYKQTAAYFSDICTPFLVTPQYAEEDAVKAFFDHLKDFAFMDDAGLKDKIQETMRSAAREVHELLKDTKEKPVESAQEVSRILRDAIVMVILGLEMNADEKLAAVMKAFKDRENEKPPPPKEKEKGYDLIG</sequence>
<keyword evidence="9" id="KW-1185">Reference proteome</keyword>
<comment type="catalytic activity">
    <reaction evidence="4">
        <text>ATP + H2O = ADP + phosphate + H(+)</text>
        <dbReference type="Rhea" id="RHEA:13065"/>
        <dbReference type="ChEBI" id="CHEBI:15377"/>
        <dbReference type="ChEBI" id="CHEBI:15378"/>
        <dbReference type="ChEBI" id="CHEBI:30616"/>
        <dbReference type="ChEBI" id="CHEBI:43474"/>
        <dbReference type="ChEBI" id="CHEBI:456216"/>
        <dbReference type="EC" id="3.6.4.12"/>
    </reaction>
    <physiologicalReaction direction="left-to-right" evidence="4">
        <dbReference type="Rhea" id="RHEA:13066"/>
    </physiologicalReaction>
</comment>
<evidence type="ECO:0000256" key="3">
    <source>
        <dbReference type="ARBA" id="ARBA00022840"/>
    </source>
</evidence>
<feature type="compositionally biased region" description="Low complexity" evidence="5">
    <location>
        <begin position="798"/>
        <end position="810"/>
    </location>
</feature>
<dbReference type="InterPro" id="IPR041677">
    <property type="entry name" value="DNA2/NAM7_AAA_11"/>
</dbReference>
<dbReference type="EMBL" id="JAYKXP010000012">
    <property type="protein sequence ID" value="KAK7051490.1"/>
    <property type="molecule type" value="Genomic_DNA"/>
</dbReference>
<dbReference type="Proteomes" id="UP001383192">
    <property type="component" value="Unassembled WGS sequence"/>
</dbReference>
<proteinExistence type="inferred from homology"/>
<dbReference type="InterPro" id="IPR014001">
    <property type="entry name" value="Helicase_ATP-bd"/>
</dbReference>
<dbReference type="GO" id="GO:0003678">
    <property type="term" value="F:DNA helicase activity"/>
    <property type="evidence" value="ECO:0007669"/>
    <property type="project" value="UniProtKB-EC"/>
</dbReference>
<organism evidence="8 9">
    <name type="scientific">Paramarasmius palmivorus</name>
    <dbReference type="NCBI Taxonomy" id="297713"/>
    <lineage>
        <taxon>Eukaryota</taxon>
        <taxon>Fungi</taxon>
        <taxon>Dikarya</taxon>
        <taxon>Basidiomycota</taxon>
        <taxon>Agaricomycotina</taxon>
        <taxon>Agaricomycetes</taxon>
        <taxon>Agaricomycetidae</taxon>
        <taxon>Agaricales</taxon>
        <taxon>Marasmiineae</taxon>
        <taxon>Marasmiaceae</taxon>
        <taxon>Paramarasmius</taxon>
    </lineage>
</organism>
<dbReference type="SMART" id="SM00382">
    <property type="entry name" value="AAA"/>
    <property type="match status" value="3"/>
</dbReference>
<dbReference type="FunFam" id="3.40.50.300:FF:000216">
    <property type="entry name" value="Type VII secretion ATPase EccA"/>
    <property type="match status" value="2"/>
</dbReference>
<dbReference type="InterPro" id="IPR003959">
    <property type="entry name" value="ATPase_AAA_core"/>
</dbReference>
<comment type="similarity">
    <text evidence="1">Belongs to the CbxX/CfxQ family.</text>
</comment>
<dbReference type="PANTHER" id="PTHR43392:SF2">
    <property type="entry name" value="AAA-TYPE ATPASE FAMILY PROTEIN _ ANKYRIN REPEAT FAMILY PROTEIN"/>
    <property type="match status" value="1"/>
</dbReference>
<dbReference type="GO" id="GO:0005524">
    <property type="term" value="F:ATP binding"/>
    <property type="evidence" value="ECO:0007669"/>
    <property type="project" value="UniProtKB-KW"/>
</dbReference>
<evidence type="ECO:0000313" key="9">
    <source>
        <dbReference type="Proteomes" id="UP001383192"/>
    </source>
</evidence>
<gene>
    <name evidence="8" type="ORF">VNI00_004464</name>
</gene>
<feature type="region of interest" description="Disordered" evidence="5">
    <location>
        <begin position="789"/>
        <end position="822"/>
    </location>
</feature>
<dbReference type="InterPro" id="IPR000641">
    <property type="entry name" value="CbxX/CfxQ"/>
</dbReference>
<dbReference type="InterPro" id="IPR003593">
    <property type="entry name" value="AAA+_ATPase"/>
</dbReference>
<accession>A0AAW0DJV7</accession>
<feature type="domain" description="AAA+ ATPase" evidence="6">
    <location>
        <begin position="458"/>
        <end position="888"/>
    </location>
</feature>
<evidence type="ECO:0000313" key="8">
    <source>
        <dbReference type="EMBL" id="KAK7051490.1"/>
    </source>
</evidence>
<feature type="domain" description="AAA+ ATPase" evidence="6">
    <location>
        <begin position="1445"/>
        <end position="1582"/>
    </location>
</feature>
<keyword evidence="3" id="KW-0067">ATP-binding</keyword>
<dbReference type="InterPro" id="IPR050773">
    <property type="entry name" value="CbxX/CfxQ_RuBisCO_ESX"/>
</dbReference>
<dbReference type="CDD" id="cd00009">
    <property type="entry name" value="AAA"/>
    <property type="match status" value="1"/>
</dbReference>
<dbReference type="PANTHER" id="PTHR43392">
    <property type="entry name" value="AAA-TYPE ATPASE FAMILY PROTEIN / ANKYRIN REPEAT FAMILY PROTEIN"/>
    <property type="match status" value="1"/>
</dbReference>
<feature type="region of interest" description="Disordered" evidence="5">
    <location>
        <begin position="171"/>
        <end position="196"/>
    </location>
</feature>
<evidence type="ECO:0000259" key="6">
    <source>
        <dbReference type="SMART" id="SM00382"/>
    </source>
</evidence>
<feature type="domain" description="AAA+ ATPase" evidence="6">
    <location>
        <begin position="1172"/>
        <end position="1314"/>
    </location>
</feature>
<dbReference type="PRINTS" id="PR00819">
    <property type="entry name" value="CBXCFQXSUPER"/>
</dbReference>
<evidence type="ECO:0000256" key="4">
    <source>
        <dbReference type="ARBA" id="ARBA00048432"/>
    </source>
</evidence>
<evidence type="ECO:0000256" key="5">
    <source>
        <dbReference type="SAM" id="MobiDB-lite"/>
    </source>
</evidence>